<dbReference type="EMBL" id="JAGGKT010000017">
    <property type="protein sequence ID" value="MBP1934173.1"/>
    <property type="molecule type" value="Genomic_DNA"/>
</dbReference>
<evidence type="ECO:0000256" key="1">
    <source>
        <dbReference type="ARBA" id="ARBA00022741"/>
    </source>
</evidence>
<evidence type="ECO:0000313" key="4">
    <source>
        <dbReference type="EMBL" id="MBP1934173.1"/>
    </source>
</evidence>
<gene>
    <name evidence="4" type="ORF">J2Z37_004192</name>
</gene>
<feature type="domain" description="AAA+ ATPase" evidence="3">
    <location>
        <begin position="149"/>
        <end position="291"/>
    </location>
</feature>
<keyword evidence="2" id="KW-0067">ATP-binding</keyword>
<organism evidence="4 5">
    <name type="scientific">Ammoniphilus resinae</name>
    <dbReference type="NCBI Taxonomy" id="861532"/>
    <lineage>
        <taxon>Bacteria</taxon>
        <taxon>Bacillati</taxon>
        <taxon>Bacillota</taxon>
        <taxon>Bacilli</taxon>
        <taxon>Bacillales</taxon>
        <taxon>Paenibacillaceae</taxon>
        <taxon>Aneurinibacillus group</taxon>
        <taxon>Ammoniphilus</taxon>
    </lineage>
</organism>
<dbReference type="NCBIfam" id="TIGR02858">
    <property type="entry name" value="spore_III_AA"/>
    <property type="match status" value="1"/>
</dbReference>
<sequence length="318" mass="34872">MDTQLIAILPGPIRHLLQGVAPNIQNQLEEIRIRREQPIELILGQGSRFVCSNGELTSHPAKGWKVNSLEMDKMTNLISQHSLYALEEELKRGYVTITGGHRIGISGKAILEKGEVRAIRDISSFNIRIAREMKGVALPIIPYLLGQKKFLNTLIISPPQCGKTTLLRDLARTVSYGNVHMAGKKVAIVDERSEIAGSVGGIPQRDVGPRTDVLDACPKAEGIMMLIRSMSPEVIVCDEIGRPEDVVAIQEALNAGVSLITSVHGSNLADINRRPTIRQMIGQGMFHRYILLGRSKGVGTVEGIYGENFQSLEKVESL</sequence>
<accession>A0ABS4GV74</accession>
<dbReference type="Pfam" id="PF19568">
    <property type="entry name" value="Spore_III_AA"/>
    <property type="match status" value="1"/>
</dbReference>
<reference evidence="4 5" key="1">
    <citation type="submission" date="2021-03" db="EMBL/GenBank/DDBJ databases">
        <title>Genomic Encyclopedia of Type Strains, Phase IV (KMG-IV): sequencing the most valuable type-strain genomes for metagenomic binning, comparative biology and taxonomic classification.</title>
        <authorList>
            <person name="Goeker M."/>
        </authorList>
    </citation>
    <scope>NUCLEOTIDE SEQUENCE [LARGE SCALE GENOMIC DNA]</scope>
    <source>
        <strain evidence="4 5">DSM 24738</strain>
    </source>
</reference>
<name>A0ABS4GV74_9BACL</name>
<dbReference type="InterPro" id="IPR014217">
    <property type="entry name" value="Spore_III_AA"/>
</dbReference>
<dbReference type="PANTHER" id="PTHR20953">
    <property type="entry name" value="KINASE-RELATED"/>
    <property type="match status" value="1"/>
</dbReference>
<evidence type="ECO:0000313" key="5">
    <source>
        <dbReference type="Proteomes" id="UP001519343"/>
    </source>
</evidence>
<dbReference type="SMART" id="SM00382">
    <property type="entry name" value="AAA"/>
    <property type="match status" value="1"/>
</dbReference>
<dbReference type="PANTHER" id="PTHR20953:SF3">
    <property type="entry name" value="P-LOOP CONTAINING NUCLEOSIDE TRIPHOSPHATE HYDROLASES SUPERFAMILY PROTEIN"/>
    <property type="match status" value="1"/>
</dbReference>
<evidence type="ECO:0000256" key="2">
    <source>
        <dbReference type="ARBA" id="ARBA00022840"/>
    </source>
</evidence>
<dbReference type="InterPro" id="IPR027417">
    <property type="entry name" value="P-loop_NTPase"/>
</dbReference>
<dbReference type="InterPro" id="IPR045735">
    <property type="entry name" value="Spore_III_AA_AAA+_ATPase"/>
</dbReference>
<evidence type="ECO:0000259" key="3">
    <source>
        <dbReference type="SMART" id="SM00382"/>
    </source>
</evidence>
<protein>
    <submittedName>
        <fullName evidence="4">Stage III sporulation protein AA</fullName>
    </submittedName>
</protein>
<dbReference type="Gene3D" id="3.40.50.300">
    <property type="entry name" value="P-loop containing nucleotide triphosphate hydrolases"/>
    <property type="match status" value="1"/>
</dbReference>
<keyword evidence="1" id="KW-0547">Nucleotide-binding</keyword>
<dbReference type="RefSeq" id="WP_209812174.1">
    <property type="nucleotide sequence ID" value="NZ_JAGGKT010000017.1"/>
</dbReference>
<comment type="caution">
    <text evidence="4">The sequence shown here is derived from an EMBL/GenBank/DDBJ whole genome shotgun (WGS) entry which is preliminary data.</text>
</comment>
<dbReference type="InterPro" id="IPR003593">
    <property type="entry name" value="AAA+_ATPase"/>
</dbReference>
<proteinExistence type="predicted"/>
<keyword evidence="5" id="KW-1185">Reference proteome</keyword>
<dbReference type="SUPFAM" id="SSF52540">
    <property type="entry name" value="P-loop containing nucleoside triphosphate hydrolases"/>
    <property type="match status" value="1"/>
</dbReference>
<dbReference type="Proteomes" id="UP001519343">
    <property type="component" value="Unassembled WGS sequence"/>
</dbReference>